<dbReference type="eggNOG" id="ENOG5032UNQ">
    <property type="taxonomic scope" value="Bacteria"/>
</dbReference>
<sequence>MDVNELAAAIARQVLQQLRETPQKTCVMVLEQRDAHLAEMVRGYLGEDADLLFCGEDTAGRTPSRYILPYVTCTEMADLAAGRAQTPVQQEVLRLLLSGVPVEALEFEYKTYAETAPGPLFSLYQAYEKTLASYGLRPFAHKAPDAVRHWQNLVTAPVVEQAAQTGAACLCVRRDAVITPLAAEAAKNLNISIHRQL</sequence>
<name>Q30W78_OLEA2</name>
<dbReference type="HOGENOM" id="CLU_1382151_0_0_7"/>
<dbReference type="SMR" id="Q30W78"/>
<dbReference type="EMBL" id="CP000112">
    <property type="protein sequence ID" value="ABB40068.1"/>
    <property type="molecule type" value="Genomic_DNA"/>
</dbReference>
<protein>
    <recommendedName>
        <fullName evidence="3">Ethanolamine utilization protein</fullName>
    </recommendedName>
</protein>
<gene>
    <name evidence="1" type="ordered locus">Dde_3274</name>
</gene>
<keyword evidence="2" id="KW-1185">Reference proteome</keyword>
<dbReference type="Proteomes" id="UP000002710">
    <property type="component" value="Chromosome"/>
</dbReference>
<proteinExistence type="predicted"/>
<evidence type="ECO:0000313" key="1">
    <source>
        <dbReference type="EMBL" id="ABB40068.1"/>
    </source>
</evidence>
<organism evidence="1 2">
    <name type="scientific">Oleidesulfovibrio alaskensis (strain ATCC BAA-1058 / DSM 17464 / G20)</name>
    <name type="common">Desulfovibrio alaskensis</name>
    <dbReference type="NCBI Taxonomy" id="207559"/>
    <lineage>
        <taxon>Bacteria</taxon>
        <taxon>Pseudomonadati</taxon>
        <taxon>Thermodesulfobacteriota</taxon>
        <taxon>Desulfovibrionia</taxon>
        <taxon>Desulfovibrionales</taxon>
        <taxon>Desulfovibrionaceae</taxon>
        <taxon>Oleidesulfovibrio</taxon>
    </lineage>
</organism>
<accession>Q30W78</accession>
<dbReference type="AlphaFoldDB" id="Q30W78"/>
<evidence type="ECO:0008006" key="3">
    <source>
        <dbReference type="Google" id="ProtNLM"/>
    </source>
</evidence>
<dbReference type="KEGG" id="dde:Dde_3274"/>
<evidence type="ECO:0000313" key="2">
    <source>
        <dbReference type="Proteomes" id="UP000002710"/>
    </source>
</evidence>
<dbReference type="RefSeq" id="WP_011369012.1">
    <property type="nucleotide sequence ID" value="NC_007519.1"/>
</dbReference>
<reference evidence="1 2" key="1">
    <citation type="journal article" date="2011" name="J. Bacteriol.">
        <title>Complete genome sequence and updated annotation of Desulfovibrio alaskensis G20.</title>
        <authorList>
            <person name="Hauser L.J."/>
            <person name="Land M.L."/>
            <person name="Brown S.D."/>
            <person name="Larimer F."/>
            <person name="Keller K.L."/>
            <person name="Rapp-Giles B.J."/>
            <person name="Price M.N."/>
            <person name="Lin M."/>
            <person name="Bruce D.C."/>
            <person name="Detter J.C."/>
            <person name="Tapia R."/>
            <person name="Han C.S."/>
            <person name="Goodwin L.A."/>
            <person name="Cheng J.F."/>
            <person name="Pitluck S."/>
            <person name="Copeland A."/>
            <person name="Lucas S."/>
            <person name="Nolan M."/>
            <person name="Lapidus A.L."/>
            <person name="Palumbo A.V."/>
            <person name="Wall J.D."/>
        </authorList>
    </citation>
    <scope>NUCLEOTIDE SEQUENCE [LARGE SCALE GENOMIC DNA]</scope>
    <source>
        <strain evidence="2">ATCC BAA 1058 / DSM 17464 / G20</strain>
    </source>
</reference>
<dbReference type="STRING" id="207559.Dde_3274"/>